<name>A0ABW2CUH1_9ACTN</name>
<comment type="caution">
    <text evidence="1">The sequence shown here is derived from an EMBL/GenBank/DDBJ whole genome shotgun (WGS) entry which is preliminary data.</text>
</comment>
<keyword evidence="2" id="KW-1185">Reference proteome</keyword>
<evidence type="ECO:0000313" key="1">
    <source>
        <dbReference type="EMBL" id="MFC6884680.1"/>
    </source>
</evidence>
<organism evidence="1 2">
    <name type="scientific">Actinomadura yumaensis</name>
    <dbReference type="NCBI Taxonomy" id="111807"/>
    <lineage>
        <taxon>Bacteria</taxon>
        <taxon>Bacillati</taxon>
        <taxon>Actinomycetota</taxon>
        <taxon>Actinomycetes</taxon>
        <taxon>Streptosporangiales</taxon>
        <taxon>Thermomonosporaceae</taxon>
        <taxon>Actinomadura</taxon>
    </lineage>
</organism>
<accession>A0ABW2CUH1</accession>
<dbReference type="RefSeq" id="WP_160823323.1">
    <property type="nucleotide sequence ID" value="NZ_JBHSXE010000001.1"/>
</dbReference>
<proteinExistence type="predicted"/>
<reference evidence="2" key="1">
    <citation type="journal article" date="2019" name="Int. J. Syst. Evol. Microbiol.">
        <title>The Global Catalogue of Microorganisms (GCM) 10K type strain sequencing project: providing services to taxonomists for standard genome sequencing and annotation.</title>
        <authorList>
            <consortium name="The Broad Institute Genomics Platform"/>
            <consortium name="The Broad Institute Genome Sequencing Center for Infectious Disease"/>
            <person name="Wu L."/>
            <person name="Ma J."/>
        </authorList>
    </citation>
    <scope>NUCLEOTIDE SEQUENCE [LARGE SCALE GENOMIC DNA]</scope>
    <source>
        <strain evidence="2">JCM 3369</strain>
    </source>
</reference>
<dbReference type="Proteomes" id="UP001596380">
    <property type="component" value="Unassembled WGS sequence"/>
</dbReference>
<evidence type="ECO:0000313" key="2">
    <source>
        <dbReference type="Proteomes" id="UP001596380"/>
    </source>
</evidence>
<protein>
    <submittedName>
        <fullName evidence="1">Uncharacterized protein</fullName>
    </submittedName>
</protein>
<gene>
    <name evidence="1" type="ORF">ACFQKB_33320</name>
</gene>
<dbReference type="EMBL" id="JBHSXS010000029">
    <property type="protein sequence ID" value="MFC6884680.1"/>
    <property type="molecule type" value="Genomic_DNA"/>
</dbReference>
<sequence>MTIRVLGLKSDYTSAESHRLGLSTFMAPAGARFDRRSGIVPDDGDGAADLAGTAGTMQAVVKPFSAWIDGTSAAAQGGYPFVSDSDVPLVFDAGEPSVARVDRVIARVKDDPYDASGVQDGFVEILKGQSNGAASPLPPTCLLLWEVTVPAGASAGGGGINWATARADRRQPTWALGATGIVRNAVERDSLSTYEGLSVWRSDYQARQVFAGGMWRWRDPISVGSAAERDAIGGGIFVGGDVWRRDLGAMETWNGTGWVRPWPWLIRKNADQSVVNSNVFVEDNELVLSVPGNGGFMLSGVLFYSAHQDADLKIGWNGPPNAWMDWTCRALHGSSTTTSGAQFVDRQYITSNPGMGGAAANNTVQLTATLHGLLGSGDGGTLRLRMAQTTAHATASIMRAGSFFSLQRVW</sequence>